<evidence type="ECO:0000313" key="1">
    <source>
        <dbReference type="EMBL" id="MDQ0532663.1"/>
    </source>
</evidence>
<organism evidence="1 2">
    <name type="scientific">Azospirillum picis</name>
    <dbReference type="NCBI Taxonomy" id="488438"/>
    <lineage>
        <taxon>Bacteria</taxon>
        <taxon>Pseudomonadati</taxon>
        <taxon>Pseudomonadota</taxon>
        <taxon>Alphaproteobacteria</taxon>
        <taxon>Rhodospirillales</taxon>
        <taxon>Azospirillaceae</taxon>
        <taxon>Azospirillum</taxon>
    </lineage>
</organism>
<dbReference type="Pfam" id="PF13692">
    <property type="entry name" value="Glyco_trans_1_4"/>
    <property type="match status" value="1"/>
</dbReference>
<gene>
    <name evidence="1" type="ORF">QO018_001510</name>
</gene>
<dbReference type="Gene3D" id="3.40.50.2000">
    <property type="entry name" value="Glycogen Phosphorylase B"/>
    <property type="match status" value="1"/>
</dbReference>
<proteinExistence type="predicted"/>
<keyword evidence="2" id="KW-1185">Reference proteome</keyword>
<protein>
    <submittedName>
        <fullName evidence="1">Glycosyltransferase involved in cell wall biosynthesis</fullName>
    </submittedName>
</protein>
<accession>A0ABU0MGV1</accession>
<reference evidence="1 2" key="1">
    <citation type="submission" date="2023-07" db="EMBL/GenBank/DDBJ databases">
        <title>Genomic Encyclopedia of Type Strains, Phase IV (KMG-IV): sequencing the most valuable type-strain genomes for metagenomic binning, comparative biology and taxonomic classification.</title>
        <authorList>
            <person name="Goeker M."/>
        </authorList>
    </citation>
    <scope>NUCLEOTIDE SEQUENCE [LARGE SCALE GENOMIC DNA]</scope>
    <source>
        <strain evidence="1 2">DSM 19922</strain>
    </source>
</reference>
<comment type="caution">
    <text evidence="1">The sequence shown here is derived from an EMBL/GenBank/DDBJ whole genome shotgun (WGS) entry which is preliminary data.</text>
</comment>
<evidence type="ECO:0000313" key="2">
    <source>
        <dbReference type="Proteomes" id="UP001244552"/>
    </source>
</evidence>
<name>A0ABU0MGV1_9PROT</name>
<dbReference type="RefSeq" id="WP_209980669.1">
    <property type="nucleotide sequence ID" value="NZ_JAGINO010000004.1"/>
</dbReference>
<dbReference type="Proteomes" id="UP001244552">
    <property type="component" value="Unassembled WGS sequence"/>
</dbReference>
<dbReference type="SUPFAM" id="SSF53756">
    <property type="entry name" value="UDP-Glycosyltransferase/glycogen phosphorylase"/>
    <property type="match status" value="1"/>
</dbReference>
<dbReference type="EMBL" id="JAUSVU010000004">
    <property type="protein sequence ID" value="MDQ0532663.1"/>
    <property type="molecule type" value="Genomic_DNA"/>
</dbReference>
<sequence>MPLIEPPDHAGEAVAALLAYLGDSQFDAGKIERFSALCDELRRGIGLEGRLALAERLEADAPIGDTIRLRSVLFLLTGDLYHYERILHYLLLGGEAVDPAQMHYVHWCLSRQLFLGIAGGEKLASFVPCDLFRYYTALVRRTTRSWRLAPAAAPLRDGPIRRVAVVTNQFTNRGHQPTRDCFDYAARLQDDFGLDVAIINVNGLPGQVENLFIPPMVAEVVEDMEGVFAMRMLGRQVKVASFTGRAFNRDKLSLIVEAIDGYDPDLILAFGGSNIVADLFADAAARPVLCLPTSSGVTLSLAPVVLGFDERDHTASIPALYREPFARRFRPFTFGYTLPPSDGDRIETGFAEGTILFAVVGTRLDHEVTGEVLSLFDDILDRCPDAGLVFAGEVVDLPARLAKARNHGRMRCLGHVGDIRALYRRCRVFLNPPRQGGGGGAAFALAEGVPVVTYDWGDGASVSGPSFCVADRTAYVERAVALANAGAAGAEAAEAAARSRFAEVGDRRRCVERLLAYGEEVRTILRGQRGG</sequence>